<keyword evidence="5" id="KW-0378">Hydrolase</keyword>
<evidence type="ECO:0000313" key="5">
    <source>
        <dbReference type="EMBL" id="MEN3325119.1"/>
    </source>
</evidence>
<dbReference type="RefSeq" id="WP_346242919.1">
    <property type="nucleotide sequence ID" value="NZ_JAZHYP010000012.1"/>
</dbReference>
<accession>A0ABV0ADF2</accession>
<feature type="domain" description="Purple acid phosphatase N-terminal" evidence="4">
    <location>
        <begin position="376"/>
        <end position="441"/>
    </location>
</feature>
<organism evidence="5 6">
    <name type="scientific">Mariniflexile soesokkakense</name>
    <dbReference type="NCBI Taxonomy" id="1343160"/>
    <lineage>
        <taxon>Bacteria</taxon>
        <taxon>Pseudomonadati</taxon>
        <taxon>Bacteroidota</taxon>
        <taxon>Flavobacteriia</taxon>
        <taxon>Flavobacteriales</taxon>
        <taxon>Flavobacteriaceae</taxon>
        <taxon>Mariniflexile</taxon>
    </lineage>
</organism>
<dbReference type="GO" id="GO:0016787">
    <property type="term" value="F:hydrolase activity"/>
    <property type="evidence" value="ECO:0007669"/>
    <property type="project" value="UniProtKB-KW"/>
</dbReference>
<dbReference type="PANTHER" id="PTHR22953">
    <property type="entry name" value="ACID PHOSPHATASE RELATED"/>
    <property type="match status" value="1"/>
</dbReference>
<dbReference type="Pfam" id="PF00149">
    <property type="entry name" value="Metallophos"/>
    <property type="match status" value="1"/>
</dbReference>
<dbReference type="EMBL" id="JAZHYP010000012">
    <property type="protein sequence ID" value="MEN3325119.1"/>
    <property type="molecule type" value="Genomic_DNA"/>
</dbReference>
<feature type="chain" id="PRO_5047182214" evidence="2">
    <location>
        <begin position="21"/>
        <end position="929"/>
    </location>
</feature>
<evidence type="ECO:0000256" key="1">
    <source>
        <dbReference type="ARBA" id="ARBA00022729"/>
    </source>
</evidence>
<dbReference type="Proteomes" id="UP001416393">
    <property type="component" value="Unassembled WGS sequence"/>
</dbReference>
<comment type="caution">
    <text evidence="5">The sequence shown here is derived from an EMBL/GenBank/DDBJ whole genome shotgun (WGS) entry which is preliminary data.</text>
</comment>
<dbReference type="InterPro" id="IPR004843">
    <property type="entry name" value="Calcineurin-like_PHP"/>
</dbReference>
<feature type="non-terminal residue" evidence="5">
    <location>
        <position position="929"/>
    </location>
</feature>
<dbReference type="EC" id="3.1.-.-" evidence="5"/>
<reference evidence="5 6" key="1">
    <citation type="submission" date="2024-01" db="EMBL/GenBank/DDBJ databases">
        <title>Mariniflexile litorale sp. nov., isolated from the shallow sediments of the Sea of Japan.</title>
        <authorList>
            <person name="Romanenko L."/>
            <person name="Bystritskaya E."/>
            <person name="Isaeva M."/>
        </authorList>
    </citation>
    <scope>NUCLEOTIDE SEQUENCE [LARGE SCALE GENOMIC DNA]</scope>
    <source>
        <strain evidence="5 6">KCTC 32427</strain>
    </source>
</reference>
<evidence type="ECO:0000313" key="6">
    <source>
        <dbReference type="Proteomes" id="UP001416393"/>
    </source>
</evidence>
<name>A0ABV0ADF2_9FLAO</name>
<dbReference type="Gene3D" id="2.60.40.380">
    <property type="entry name" value="Purple acid phosphatase-like, N-terminal"/>
    <property type="match status" value="1"/>
</dbReference>
<gene>
    <name evidence="5" type="ORF">VP395_15380</name>
</gene>
<dbReference type="InterPro" id="IPR029052">
    <property type="entry name" value="Metallo-depent_PP-like"/>
</dbReference>
<dbReference type="PANTHER" id="PTHR22953:SF153">
    <property type="entry name" value="PURPLE ACID PHOSPHATASE"/>
    <property type="match status" value="1"/>
</dbReference>
<evidence type="ECO:0000256" key="2">
    <source>
        <dbReference type="SAM" id="SignalP"/>
    </source>
</evidence>
<dbReference type="SUPFAM" id="SSF49363">
    <property type="entry name" value="Purple acid phosphatase, N-terminal domain"/>
    <property type="match status" value="1"/>
</dbReference>
<sequence>MIKKTTLTLMMILLTVLSFAQTTIISSGDIWKYYYNAAAPAGTWNTKTFNDASWLSGASKLGNDHSPATSIGNNPVAYTTYFRHTFNVADASAFASLSLRAIRDDGIVVYLNGVEIWRDNMPTGTITHTTLANSPAVGGADEYTWYTSGTIGNTLVTGSNTIAIAVYQQATNSSDLSFDFELIGTPALTPPTPTSEGIPAGANWRYSDLGAVPVNDAQGDTWIEDDFNDSSWSFGLAELGYGETDLLTTISSPLWTAYFRKEFTIADKSLYQSIDLEAIRDDGMIVYLNGTEIWRDNMPVGAVTYSTPSDSDAGSTEGVWQSINIPSTLLVNGTNIISIEVHNTSLGSSDLALDFKLTPSAVPVGAPTITRGPLLQTLTPTSVIIKWTTNNPTDTKINYGTTLGALSSNVSNGSSVTNHEITLTGLTPNTKYYYDIADSSVVYLPENSEMYVKTAPTPGTDQFVRAWILGDAGTANQDQRNVRDAYYNYVGAAPTNTGLTDMMLFLGDNAYNSGTQNEYQAAFFDIYDDMFKKSTAWSCLGNHDGYSTNSSTQTGPYYDIFTFPKAGESGGVASGTEAYYSFDYANIHFIVLESYQTDRSVGGAMYNWAQSDIQNTTQDWIVVLFHHPPYTKGSHNSDTETELIQMRQNFMPMLEANGTDLVLNGHSHSYERSYFINGHQGLSSTFNKISGDGINDAQPLHTVGSNGHLSGKADTADGAYSKDITDTEGAVYITTGSAGKISGGSLNHAAMYASLNQLGSCVLEVNSNTLNLKFITNTGAVTDYFTIQKEEACVQGPEPTATNCWDNYQFNTTSCTWENQGSQPAEPTATNCWDNYQFNTTSCAWENQGSQPAEPTATNCWDNYQFNTTSCTWENQGSQPAEPTATNCWDNYQFNTTSCAWENQGSQPTEPTATNCWDNYQFNTTSCAW</sequence>
<keyword evidence="1 2" id="KW-0732">Signal</keyword>
<evidence type="ECO:0000259" key="4">
    <source>
        <dbReference type="Pfam" id="PF16656"/>
    </source>
</evidence>
<dbReference type="Gene3D" id="3.60.21.10">
    <property type="match status" value="1"/>
</dbReference>
<dbReference type="InterPro" id="IPR039331">
    <property type="entry name" value="PAPs-like"/>
</dbReference>
<proteinExistence type="predicted"/>
<dbReference type="InterPro" id="IPR015914">
    <property type="entry name" value="PAPs_N"/>
</dbReference>
<feature type="signal peptide" evidence="2">
    <location>
        <begin position="1"/>
        <end position="20"/>
    </location>
</feature>
<feature type="domain" description="Calcineurin-like phosphoesterase" evidence="3">
    <location>
        <begin position="467"/>
        <end position="670"/>
    </location>
</feature>
<dbReference type="InterPro" id="IPR008963">
    <property type="entry name" value="Purple_acid_Pase-like_N"/>
</dbReference>
<dbReference type="Gene3D" id="2.60.120.260">
    <property type="entry name" value="Galactose-binding domain-like"/>
    <property type="match status" value="2"/>
</dbReference>
<dbReference type="Pfam" id="PF16656">
    <property type="entry name" value="Pur_ac_phosph_N"/>
    <property type="match status" value="1"/>
</dbReference>
<keyword evidence="6" id="KW-1185">Reference proteome</keyword>
<protein>
    <submittedName>
        <fullName evidence="5">Metallophosphoesterase family protein</fullName>
        <ecNumber evidence="5">3.1.-.-</ecNumber>
    </submittedName>
</protein>
<dbReference type="SUPFAM" id="SSF56300">
    <property type="entry name" value="Metallo-dependent phosphatases"/>
    <property type="match status" value="1"/>
</dbReference>
<evidence type="ECO:0000259" key="3">
    <source>
        <dbReference type="Pfam" id="PF00149"/>
    </source>
</evidence>